<dbReference type="Gene3D" id="1.10.150.570">
    <property type="entry name" value="GidA associated domain, C-terminal subdomain"/>
    <property type="match status" value="1"/>
</dbReference>
<dbReference type="GO" id="GO:0030488">
    <property type="term" value="P:tRNA methylation"/>
    <property type="evidence" value="ECO:0007669"/>
    <property type="project" value="TreeGrafter"/>
</dbReference>
<dbReference type="InterPro" id="IPR047001">
    <property type="entry name" value="MnmG_C_subdom"/>
</dbReference>
<evidence type="ECO:0000256" key="2">
    <source>
        <dbReference type="ARBA" id="ARBA00003717"/>
    </source>
</evidence>
<evidence type="ECO:0000259" key="12">
    <source>
        <dbReference type="SMART" id="SM01228"/>
    </source>
</evidence>
<dbReference type="InterPro" id="IPR026904">
    <property type="entry name" value="MnmG_C"/>
</dbReference>
<dbReference type="InterPro" id="IPR004416">
    <property type="entry name" value="MnmG"/>
</dbReference>
<keyword evidence="14" id="KW-1185">Reference proteome</keyword>
<dbReference type="PANTHER" id="PTHR11806">
    <property type="entry name" value="GLUCOSE INHIBITED DIVISION PROTEIN A"/>
    <property type="match status" value="1"/>
</dbReference>
<keyword evidence="7 11" id="KW-0274">FAD</keyword>
<dbReference type="GO" id="GO:0050660">
    <property type="term" value="F:flavin adenine dinucleotide binding"/>
    <property type="evidence" value="ECO:0007669"/>
    <property type="project" value="UniProtKB-UniRule"/>
</dbReference>
<dbReference type="InterPro" id="IPR036188">
    <property type="entry name" value="FAD/NAD-bd_sf"/>
</dbReference>
<evidence type="ECO:0000256" key="10">
    <source>
        <dbReference type="ARBA" id="ARBA00031800"/>
    </source>
</evidence>
<evidence type="ECO:0000256" key="9">
    <source>
        <dbReference type="ARBA" id="ARBA00025948"/>
    </source>
</evidence>
<comment type="cofactor">
    <cofactor evidence="1 11">
        <name>FAD</name>
        <dbReference type="ChEBI" id="CHEBI:57692"/>
    </cofactor>
</comment>
<keyword evidence="11" id="KW-0963">Cytoplasm</keyword>
<evidence type="ECO:0000256" key="6">
    <source>
        <dbReference type="ARBA" id="ARBA00022694"/>
    </source>
</evidence>
<dbReference type="FunFam" id="1.10.150.570:FF:000001">
    <property type="entry name" value="tRNA uridine 5-carboxymethylaminomethyl modification enzyme MnmG"/>
    <property type="match status" value="1"/>
</dbReference>
<comment type="function">
    <text evidence="2 11">NAD-binding protein involved in the addition of a carboxymethylaminomethyl (cmnm) group at the wobble position (U34) of certain tRNAs, forming tRNA-cmnm(5)s(2)U34.</text>
</comment>
<organism evidence="13 14">
    <name type="scientific">Syntrophomonas zehnderi OL-4</name>
    <dbReference type="NCBI Taxonomy" id="690567"/>
    <lineage>
        <taxon>Bacteria</taxon>
        <taxon>Bacillati</taxon>
        <taxon>Bacillota</taxon>
        <taxon>Clostridia</taxon>
        <taxon>Eubacteriales</taxon>
        <taxon>Syntrophomonadaceae</taxon>
        <taxon>Syntrophomonas</taxon>
    </lineage>
</organism>
<evidence type="ECO:0000256" key="4">
    <source>
        <dbReference type="ARBA" id="ARBA00020461"/>
    </source>
</evidence>
<dbReference type="PRINTS" id="PR00411">
    <property type="entry name" value="PNDRDTASEI"/>
</dbReference>
<accession>A0A0E4GAX4</accession>
<dbReference type="Gene3D" id="1.10.10.1800">
    <property type="entry name" value="tRNA uridine 5-carboxymethylaminomethyl modification enzyme MnmG/GidA"/>
    <property type="match status" value="1"/>
</dbReference>
<dbReference type="Pfam" id="PF01134">
    <property type="entry name" value="GIDA"/>
    <property type="match status" value="1"/>
</dbReference>
<comment type="subunit">
    <text evidence="9 11">Homodimer. Heterotetramer of two MnmE and two MnmG subunits.</text>
</comment>
<dbReference type="InterPro" id="IPR002218">
    <property type="entry name" value="MnmG-rel"/>
</dbReference>
<dbReference type="EMBL" id="CGIH01000012">
    <property type="protein sequence ID" value="CFX25392.1"/>
    <property type="molecule type" value="Genomic_DNA"/>
</dbReference>
<dbReference type="AlphaFoldDB" id="A0A0E4GAX4"/>
<proteinExistence type="inferred from homology"/>
<dbReference type="RefSeq" id="WP_046496194.1">
    <property type="nucleotide sequence ID" value="NZ_CGIH01000012.1"/>
</dbReference>
<dbReference type="FunFam" id="3.50.50.60:FF:000002">
    <property type="entry name" value="tRNA uridine 5-carboxymethylaminomethyl modification enzyme MnmG"/>
    <property type="match status" value="1"/>
</dbReference>
<dbReference type="GO" id="GO:0002098">
    <property type="term" value="P:tRNA wobble uridine modification"/>
    <property type="evidence" value="ECO:0007669"/>
    <property type="project" value="InterPro"/>
</dbReference>
<dbReference type="PANTHER" id="PTHR11806:SF0">
    <property type="entry name" value="PROTEIN MTO1 HOMOLOG, MITOCHONDRIAL"/>
    <property type="match status" value="1"/>
</dbReference>
<feature type="binding site" evidence="11">
    <location>
        <position position="126"/>
    </location>
    <ligand>
        <name>FAD</name>
        <dbReference type="ChEBI" id="CHEBI:57692"/>
    </ligand>
</feature>
<feature type="binding site" evidence="11">
    <location>
        <position position="370"/>
    </location>
    <ligand>
        <name>FAD</name>
        <dbReference type="ChEBI" id="CHEBI:57692"/>
    </ligand>
</feature>
<evidence type="ECO:0000256" key="5">
    <source>
        <dbReference type="ARBA" id="ARBA00022630"/>
    </source>
</evidence>
<gene>
    <name evidence="11" type="primary">mnmG</name>
    <name evidence="11" type="synonym">gidA</name>
    <name evidence="13" type="ORF">855</name>
</gene>
<dbReference type="InterPro" id="IPR049312">
    <property type="entry name" value="GIDA_C_N"/>
</dbReference>
<dbReference type="InterPro" id="IPR020595">
    <property type="entry name" value="MnmG-rel_CS"/>
</dbReference>
<evidence type="ECO:0000256" key="3">
    <source>
        <dbReference type="ARBA" id="ARBA00007653"/>
    </source>
</evidence>
<dbReference type="OrthoDB" id="9815560at2"/>
<dbReference type="SUPFAM" id="SSF51905">
    <property type="entry name" value="FAD/NAD(P)-binding domain"/>
    <property type="match status" value="1"/>
</dbReference>
<dbReference type="NCBIfam" id="TIGR00136">
    <property type="entry name" value="mnmG_gidA"/>
    <property type="match status" value="1"/>
</dbReference>
<dbReference type="InterPro" id="IPR040131">
    <property type="entry name" value="MnmG_N"/>
</dbReference>
<dbReference type="Proteomes" id="UP000045545">
    <property type="component" value="Unassembled WGS sequence"/>
</dbReference>
<feature type="domain" description="tRNA uridine 5-carboxymethylaminomethyl modification enzyme C-terminal subdomain" evidence="12">
    <location>
        <begin position="545"/>
        <end position="616"/>
    </location>
</feature>
<dbReference type="GO" id="GO:0005829">
    <property type="term" value="C:cytosol"/>
    <property type="evidence" value="ECO:0007669"/>
    <property type="project" value="TreeGrafter"/>
</dbReference>
<dbReference type="InterPro" id="IPR044920">
    <property type="entry name" value="MnmG_C_subdom_sf"/>
</dbReference>
<feature type="binding site" evidence="11">
    <location>
        <begin position="14"/>
        <end position="19"/>
    </location>
    <ligand>
        <name>FAD</name>
        <dbReference type="ChEBI" id="CHEBI:57692"/>
    </ligand>
</feature>
<evidence type="ECO:0000256" key="8">
    <source>
        <dbReference type="ARBA" id="ARBA00023027"/>
    </source>
</evidence>
<name>A0A0E4GAX4_9FIRM</name>
<reference evidence="13 14" key="1">
    <citation type="submission" date="2015-03" db="EMBL/GenBank/DDBJ databases">
        <authorList>
            <person name="Murphy D."/>
        </authorList>
    </citation>
    <scope>NUCLEOTIDE SEQUENCE [LARGE SCALE GENOMIC DNA]</scope>
    <source>
        <strain evidence="13 14">OL-4</strain>
    </source>
</reference>
<evidence type="ECO:0000256" key="11">
    <source>
        <dbReference type="HAMAP-Rule" id="MF_00129"/>
    </source>
</evidence>
<dbReference type="Gene3D" id="3.50.50.60">
    <property type="entry name" value="FAD/NAD(P)-binding domain"/>
    <property type="match status" value="2"/>
</dbReference>
<dbReference type="PROSITE" id="PS01281">
    <property type="entry name" value="GIDA_2"/>
    <property type="match status" value="1"/>
</dbReference>
<keyword evidence="8 11" id="KW-0520">NAD</keyword>
<dbReference type="STRING" id="690567.855"/>
<dbReference type="Pfam" id="PF21680">
    <property type="entry name" value="GIDA_C_1st"/>
    <property type="match status" value="1"/>
</dbReference>
<keyword evidence="6 11" id="KW-0819">tRNA processing</keyword>
<sequence length="625" mass="69661">MIYEAGSYDVVVIGAGHAGCEAALASARMGCQTLLATLSMEGIGLMPCNPSIGGPAKAQLVREIDALGGEMGINIDKANLQMRMINTGKGPAVQSLRAQADKHEYHRELMKTILQQEGLHILMAEIEDIQCQDEQVCAVITRTGARFACQAVVVTSGTYLKGRIIVGDLAYEGGPANQFPSVKLADSLRSMGITLGRFKTGTPPRIDRKSVDFSKMSEQPGDPDVPNFSFITPKANREQLSCYLTYSNKKTHQIVMDNLNRSPLYTGVIKGKGPRYCPSFEDKVVRFAHKESHQLFVEPEGRDTDEMYVQGLNTSLPEDVQMAVLRSIPGLENVRIIRTGYAIEYDYVLPSQLKLSLESKKIAGLFTAGQINGTSGYEEAAAQGLIAGINAALKVKNQPPFILKRSEAYIGVLIDDLISKESDEPYRLLTSRAEYRLLLRQDNADLRLTEMGRSLGLVDDYRWQIYQNKKRQLDSLIELLQKTTYTPADKTIAGYLQKKNSAPIKDRVSLWELLRRPEVNLSDYVEMGLIPPQNPDIMEQLEIQSKYEGYINKQREQVIRFEKMENKLIPADIDYDTVSGLSSEALQRLKQFRPESIGQASRISGITPADINVLLIFLKRKEGIR</sequence>
<evidence type="ECO:0000313" key="14">
    <source>
        <dbReference type="Proteomes" id="UP000045545"/>
    </source>
</evidence>
<evidence type="ECO:0000313" key="13">
    <source>
        <dbReference type="EMBL" id="CFX25392.1"/>
    </source>
</evidence>
<protein>
    <recommendedName>
        <fullName evidence="4 11">tRNA uridine 5-carboxymethylaminomethyl modification enzyme MnmG</fullName>
    </recommendedName>
    <alternativeName>
        <fullName evidence="10 11">Glucose-inhibited division protein A</fullName>
    </alternativeName>
</protein>
<evidence type="ECO:0000256" key="7">
    <source>
        <dbReference type="ARBA" id="ARBA00022827"/>
    </source>
</evidence>
<comment type="subcellular location">
    <subcellularLocation>
        <location evidence="11">Cytoplasm</location>
    </subcellularLocation>
</comment>
<feature type="binding site" evidence="11">
    <location>
        <begin position="273"/>
        <end position="287"/>
    </location>
    <ligand>
        <name>NAD(+)</name>
        <dbReference type="ChEBI" id="CHEBI:57540"/>
    </ligand>
</feature>
<keyword evidence="5 11" id="KW-0285">Flavoprotein</keyword>
<dbReference type="Pfam" id="PF13932">
    <property type="entry name" value="SAM_GIDA_C"/>
    <property type="match status" value="1"/>
</dbReference>
<comment type="similarity">
    <text evidence="3 11">Belongs to the MnmG family.</text>
</comment>
<evidence type="ECO:0000256" key="1">
    <source>
        <dbReference type="ARBA" id="ARBA00001974"/>
    </source>
</evidence>
<feature type="binding site" evidence="11">
    <location>
        <position position="181"/>
    </location>
    <ligand>
        <name>FAD</name>
        <dbReference type="ChEBI" id="CHEBI:57692"/>
    </ligand>
</feature>
<dbReference type="SMART" id="SM01228">
    <property type="entry name" value="GIDA_assoc_3"/>
    <property type="match status" value="1"/>
</dbReference>
<dbReference type="HAMAP" id="MF_00129">
    <property type="entry name" value="MnmG_GidA"/>
    <property type="match status" value="1"/>
</dbReference>
<dbReference type="PROSITE" id="PS01280">
    <property type="entry name" value="GIDA_1"/>
    <property type="match status" value="1"/>
</dbReference>